<comment type="caution">
    <text evidence="3">The sequence shown here is derived from an EMBL/GenBank/DDBJ whole genome shotgun (WGS) entry which is preliminary data.</text>
</comment>
<dbReference type="InterPro" id="IPR001173">
    <property type="entry name" value="Glyco_trans_2-like"/>
</dbReference>
<dbReference type="InterPro" id="IPR029044">
    <property type="entry name" value="Nucleotide-diphossugar_trans"/>
</dbReference>
<dbReference type="Pfam" id="PF00535">
    <property type="entry name" value="Glycos_transf_2"/>
    <property type="match status" value="1"/>
</dbReference>
<sequence>MKLTAVILTKNAEDSIERCLKSVIFADEIIIVDDNSTDKTIEKVHQVLKACLRRQVQKVYKVIQRKLAGDFAEQRNFALEKAGGDWILFVDADEEVTAELRKEILGIRDRRYERGDKEQIAAFHLKRKDLFWSKELKFGETMNARNKGIIRLVKRNSGKWMGKVHEEYKVGSSKFEVWSLKHYLNHYPHQTIKEFLQEVNFYSTLRAKELYEEEKKTTIFAILFYPSGKFILTYFLKLGFLDGPAGFAYAFFMSFHSFLVRAKLYQYHLKKAT</sequence>
<keyword evidence="1" id="KW-1133">Transmembrane helix</keyword>
<feature type="domain" description="Glycosyltransferase 2-like" evidence="2">
    <location>
        <begin position="5"/>
        <end position="100"/>
    </location>
</feature>
<proteinExistence type="predicted"/>
<reference evidence="3 4" key="1">
    <citation type="journal article" date="2016" name="Nat. Commun.">
        <title>Thousands of microbial genomes shed light on interconnected biogeochemical processes in an aquifer system.</title>
        <authorList>
            <person name="Anantharaman K."/>
            <person name="Brown C.T."/>
            <person name="Hug L.A."/>
            <person name="Sharon I."/>
            <person name="Castelle C.J."/>
            <person name="Probst A.J."/>
            <person name="Thomas B.C."/>
            <person name="Singh A."/>
            <person name="Wilkins M.J."/>
            <person name="Karaoz U."/>
            <person name="Brodie E.L."/>
            <person name="Williams K.H."/>
            <person name="Hubbard S.S."/>
            <person name="Banfield J.F."/>
        </authorList>
    </citation>
    <scope>NUCLEOTIDE SEQUENCE [LARGE SCALE GENOMIC DNA]</scope>
</reference>
<evidence type="ECO:0000313" key="3">
    <source>
        <dbReference type="EMBL" id="OGK19720.1"/>
    </source>
</evidence>
<gene>
    <name evidence="3" type="ORF">A2866_03705</name>
</gene>
<feature type="transmembrane region" description="Helical" evidence="1">
    <location>
        <begin position="246"/>
        <end position="264"/>
    </location>
</feature>
<name>A0A1F7GKY7_9BACT</name>
<organism evidence="3 4">
    <name type="scientific">Candidatus Roizmanbacteria bacterium RIFCSPHIGHO2_01_FULL_39_8</name>
    <dbReference type="NCBI Taxonomy" id="1802033"/>
    <lineage>
        <taxon>Bacteria</taxon>
        <taxon>Candidatus Roizmaniibacteriota</taxon>
    </lineage>
</organism>
<dbReference type="Proteomes" id="UP000177026">
    <property type="component" value="Unassembled WGS sequence"/>
</dbReference>
<evidence type="ECO:0000256" key="1">
    <source>
        <dbReference type="SAM" id="Phobius"/>
    </source>
</evidence>
<dbReference type="SUPFAM" id="SSF53448">
    <property type="entry name" value="Nucleotide-diphospho-sugar transferases"/>
    <property type="match status" value="1"/>
</dbReference>
<protein>
    <recommendedName>
        <fullName evidence="2">Glycosyltransferase 2-like domain-containing protein</fullName>
    </recommendedName>
</protein>
<dbReference type="AlphaFoldDB" id="A0A1F7GKY7"/>
<evidence type="ECO:0000259" key="2">
    <source>
        <dbReference type="Pfam" id="PF00535"/>
    </source>
</evidence>
<keyword evidence="1" id="KW-0812">Transmembrane</keyword>
<dbReference type="Gene3D" id="3.90.550.10">
    <property type="entry name" value="Spore Coat Polysaccharide Biosynthesis Protein SpsA, Chain A"/>
    <property type="match status" value="1"/>
</dbReference>
<dbReference type="CDD" id="cd02511">
    <property type="entry name" value="Beta4Glucosyltransferase"/>
    <property type="match status" value="1"/>
</dbReference>
<accession>A0A1F7GKY7</accession>
<dbReference type="EMBL" id="MFZI01000044">
    <property type="protein sequence ID" value="OGK19720.1"/>
    <property type="molecule type" value="Genomic_DNA"/>
</dbReference>
<evidence type="ECO:0000313" key="4">
    <source>
        <dbReference type="Proteomes" id="UP000177026"/>
    </source>
</evidence>
<keyword evidence="1" id="KW-0472">Membrane</keyword>
<dbReference type="PANTHER" id="PTHR43630:SF2">
    <property type="entry name" value="GLYCOSYLTRANSFERASE"/>
    <property type="match status" value="1"/>
</dbReference>
<dbReference type="PANTHER" id="PTHR43630">
    <property type="entry name" value="POLY-BETA-1,6-N-ACETYL-D-GLUCOSAMINE SYNTHASE"/>
    <property type="match status" value="1"/>
</dbReference>